<evidence type="ECO:0000313" key="3">
    <source>
        <dbReference type="Proteomes" id="UP000030693"/>
    </source>
</evidence>
<evidence type="ECO:0000313" key="2">
    <source>
        <dbReference type="EMBL" id="KCV71537.1"/>
    </source>
</evidence>
<organism evidence="2">
    <name type="scientific">Fonticula alba</name>
    <name type="common">Slime mold</name>
    <dbReference type="NCBI Taxonomy" id="691883"/>
    <lineage>
        <taxon>Eukaryota</taxon>
        <taxon>Rotosphaerida</taxon>
        <taxon>Fonticulaceae</taxon>
        <taxon>Fonticula</taxon>
    </lineage>
</organism>
<dbReference type="GeneID" id="20527197"/>
<feature type="compositionally biased region" description="Basic and acidic residues" evidence="1">
    <location>
        <begin position="42"/>
        <end position="59"/>
    </location>
</feature>
<protein>
    <submittedName>
        <fullName evidence="2">Uncharacterized protein</fullName>
    </submittedName>
</protein>
<feature type="region of interest" description="Disordered" evidence="1">
    <location>
        <begin position="82"/>
        <end position="107"/>
    </location>
</feature>
<sequence>MAQDPVCPMSQRDTLEQCLFHPAAPQLDVSFRAPNQQGDYTTRPKQEHGTRVPAKATEETSIAREAERFSSGNLIVNLDMTSGTCSHISSTPESKSPHSSLDPRDPT</sequence>
<reference evidence="2" key="1">
    <citation type="submission" date="2013-04" db="EMBL/GenBank/DDBJ databases">
        <title>The Genome Sequence of Fonticula alba ATCC 38817.</title>
        <authorList>
            <consortium name="The Broad Institute Genomics Platform"/>
            <person name="Russ C."/>
            <person name="Cuomo C."/>
            <person name="Burger G."/>
            <person name="Gray M.W."/>
            <person name="Holland P.W.H."/>
            <person name="King N."/>
            <person name="Lang F.B.F."/>
            <person name="Roger A.J."/>
            <person name="Ruiz-Trillo I."/>
            <person name="Brown M."/>
            <person name="Walker B."/>
            <person name="Young S."/>
            <person name="Zeng Q."/>
            <person name="Gargeya S."/>
            <person name="Fitzgerald M."/>
            <person name="Haas B."/>
            <person name="Abouelleil A."/>
            <person name="Allen A.W."/>
            <person name="Alvarado L."/>
            <person name="Arachchi H.M."/>
            <person name="Berlin A.M."/>
            <person name="Chapman S.B."/>
            <person name="Gainer-Dewar J."/>
            <person name="Goldberg J."/>
            <person name="Griggs A."/>
            <person name="Gujja S."/>
            <person name="Hansen M."/>
            <person name="Howarth C."/>
            <person name="Imamovic A."/>
            <person name="Ireland A."/>
            <person name="Larimer J."/>
            <person name="McCowan C."/>
            <person name="Murphy C."/>
            <person name="Pearson M."/>
            <person name="Poon T.W."/>
            <person name="Priest M."/>
            <person name="Roberts A."/>
            <person name="Saif S."/>
            <person name="Shea T."/>
            <person name="Sisk P."/>
            <person name="Sykes S."/>
            <person name="Wortman J."/>
            <person name="Nusbaum C."/>
            <person name="Birren B."/>
        </authorList>
    </citation>
    <scope>NUCLEOTIDE SEQUENCE [LARGE SCALE GENOMIC DNA]</scope>
    <source>
        <strain evidence="2">ATCC 38817</strain>
    </source>
</reference>
<keyword evidence="3" id="KW-1185">Reference proteome</keyword>
<proteinExistence type="predicted"/>
<accession>A0A058ZDK0</accession>
<dbReference type="Proteomes" id="UP000030693">
    <property type="component" value="Unassembled WGS sequence"/>
</dbReference>
<evidence type="ECO:0000256" key="1">
    <source>
        <dbReference type="SAM" id="MobiDB-lite"/>
    </source>
</evidence>
<name>A0A058ZDK0_FONAL</name>
<dbReference type="EMBL" id="KB932203">
    <property type="protein sequence ID" value="KCV71537.1"/>
    <property type="molecule type" value="Genomic_DNA"/>
</dbReference>
<feature type="compositionally biased region" description="Low complexity" evidence="1">
    <location>
        <begin position="89"/>
        <end position="100"/>
    </location>
</feature>
<feature type="region of interest" description="Disordered" evidence="1">
    <location>
        <begin position="29"/>
        <end position="59"/>
    </location>
</feature>
<dbReference type="RefSeq" id="XP_009494660.1">
    <property type="nucleotide sequence ID" value="XM_009496385.1"/>
</dbReference>
<gene>
    <name evidence="2" type="ORF">H696_02472</name>
</gene>
<dbReference type="AlphaFoldDB" id="A0A058ZDK0"/>